<dbReference type="GO" id="GO:0003700">
    <property type="term" value="F:DNA-binding transcription factor activity"/>
    <property type="evidence" value="ECO:0007669"/>
    <property type="project" value="InterPro"/>
</dbReference>
<dbReference type="InterPro" id="IPR000551">
    <property type="entry name" value="MerR-type_HTH_dom"/>
</dbReference>
<dbReference type="OrthoDB" id="5345718at2"/>
<evidence type="ECO:0000256" key="2">
    <source>
        <dbReference type="SAM" id="Coils"/>
    </source>
</evidence>
<dbReference type="AlphaFoldDB" id="A0A1L7CUQ0"/>
<keyword evidence="2" id="KW-0175">Coiled coil</keyword>
<dbReference type="Proteomes" id="UP000185434">
    <property type="component" value="Chromosome"/>
</dbReference>
<feature type="coiled-coil region" evidence="2">
    <location>
        <begin position="78"/>
        <end position="105"/>
    </location>
</feature>
<accession>A0A1L7CUQ0</accession>
<dbReference type="PANTHER" id="PTHR30204:SF58">
    <property type="entry name" value="HTH-TYPE TRANSCRIPTIONAL REGULATOR YFMP"/>
    <property type="match status" value="1"/>
</dbReference>
<dbReference type="CDD" id="cd04766">
    <property type="entry name" value="HTH_HspR"/>
    <property type="match status" value="1"/>
</dbReference>
<dbReference type="NCBIfam" id="NF047375">
    <property type="entry name" value="HeatShock_HspR"/>
    <property type="match status" value="1"/>
</dbReference>
<dbReference type="Gene3D" id="1.10.1660.10">
    <property type="match status" value="1"/>
</dbReference>
<dbReference type="STRING" id="1437875.CFRA_10685"/>
<evidence type="ECO:0000313" key="4">
    <source>
        <dbReference type="EMBL" id="APT89616.1"/>
    </source>
</evidence>
<protein>
    <submittedName>
        <fullName evidence="4">MerR family transcriptional regulator</fullName>
    </submittedName>
</protein>
<dbReference type="InterPro" id="IPR009061">
    <property type="entry name" value="DNA-bd_dom_put_sf"/>
</dbReference>
<keyword evidence="5" id="KW-1185">Reference proteome</keyword>
<dbReference type="RefSeq" id="WP_075664611.1">
    <property type="nucleotide sequence ID" value="NZ_CP009247.1"/>
</dbReference>
<proteinExistence type="predicted"/>
<organism evidence="4 5">
    <name type="scientific">Corynebacterium frankenforstense DSM 45800</name>
    <dbReference type="NCBI Taxonomy" id="1437875"/>
    <lineage>
        <taxon>Bacteria</taxon>
        <taxon>Bacillati</taxon>
        <taxon>Actinomycetota</taxon>
        <taxon>Actinomycetes</taxon>
        <taxon>Mycobacteriales</taxon>
        <taxon>Corynebacteriaceae</taxon>
        <taxon>Corynebacterium</taxon>
    </lineage>
</organism>
<sequence>MSDKEEPVTEEVFVISVAAQLSGMHAQTLRTYDRLGLVTPARTRGGGRRYSREDVALLRRVQKLSQVDGVNLAGIKAILDLDRENAELRRRVDDLEAENEALREAHTARTRGGELVPVPRSTAVVMWSPGARRRRSNRPDHA</sequence>
<gene>
    <name evidence="4" type="ORF">CFRA_10685</name>
</gene>
<dbReference type="Pfam" id="PF13411">
    <property type="entry name" value="MerR_1"/>
    <property type="match status" value="1"/>
</dbReference>
<dbReference type="KEGG" id="cfk:CFRA_10685"/>
<evidence type="ECO:0000259" key="3">
    <source>
        <dbReference type="PROSITE" id="PS50937"/>
    </source>
</evidence>
<dbReference type="PROSITE" id="PS50937">
    <property type="entry name" value="HTH_MERR_2"/>
    <property type="match status" value="1"/>
</dbReference>
<dbReference type="GO" id="GO:0003677">
    <property type="term" value="F:DNA binding"/>
    <property type="evidence" value="ECO:0007669"/>
    <property type="project" value="UniProtKB-KW"/>
</dbReference>
<evidence type="ECO:0000313" key="5">
    <source>
        <dbReference type="Proteomes" id="UP000185434"/>
    </source>
</evidence>
<dbReference type="InterPro" id="IPR047057">
    <property type="entry name" value="MerR_fam"/>
</dbReference>
<dbReference type="EMBL" id="CP009247">
    <property type="protein sequence ID" value="APT89616.1"/>
    <property type="molecule type" value="Genomic_DNA"/>
</dbReference>
<dbReference type="PANTHER" id="PTHR30204">
    <property type="entry name" value="REDOX-CYCLING DRUG-SENSING TRANSCRIPTIONAL ACTIVATOR SOXR"/>
    <property type="match status" value="1"/>
</dbReference>
<dbReference type="SMART" id="SM00422">
    <property type="entry name" value="HTH_MERR"/>
    <property type="match status" value="1"/>
</dbReference>
<keyword evidence="1" id="KW-0238">DNA-binding</keyword>
<reference evidence="4 5" key="1">
    <citation type="submission" date="2014-08" db="EMBL/GenBank/DDBJ databases">
        <title>Complete genome sequence of Corynebacterium frankenforstense ST18(T) (=DSM 45800(T)), isolated from raw cow milk.</title>
        <authorList>
            <person name="Ruckert C."/>
            <person name="Albersmeier A."/>
            <person name="Winkler A."/>
            <person name="Lipski A."/>
            <person name="Kalinowski J."/>
        </authorList>
    </citation>
    <scope>NUCLEOTIDE SEQUENCE [LARGE SCALE GENOMIC DNA]</scope>
    <source>
        <strain evidence="4 5">ST18</strain>
    </source>
</reference>
<evidence type="ECO:0000256" key="1">
    <source>
        <dbReference type="ARBA" id="ARBA00023125"/>
    </source>
</evidence>
<name>A0A1L7CUQ0_9CORY</name>
<dbReference type="SUPFAM" id="SSF46955">
    <property type="entry name" value="Putative DNA-binding domain"/>
    <property type="match status" value="1"/>
</dbReference>
<feature type="domain" description="HTH merR-type" evidence="3">
    <location>
        <begin position="12"/>
        <end position="81"/>
    </location>
</feature>